<reference evidence="2" key="1">
    <citation type="journal article" date="2019" name="Int. J. Syst. Evol. Microbiol.">
        <title>The Global Catalogue of Microorganisms (GCM) 10K type strain sequencing project: providing services to taxonomists for standard genome sequencing and annotation.</title>
        <authorList>
            <consortium name="The Broad Institute Genomics Platform"/>
            <consortium name="The Broad Institute Genome Sequencing Center for Infectious Disease"/>
            <person name="Wu L."/>
            <person name="Ma J."/>
        </authorList>
    </citation>
    <scope>NUCLEOTIDE SEQUENCE [LARGE SCALE GENOMIC DNA]</scope>
    <source>
        <strain evidence="2">CECT 7698</strain>
    </source>
</reference>
<keyword evidence="2" id="KW-1185">Reference proteome</keyword>
<evidence type="ECO:0008006" key="3">
    <source>
        <dbReference type="Google" id="ProtNLM"/>
    </source>
</evidence>
<dbReference type="InterPro" id="IPR029058">
    <property type="entry name" value="AB_hydrolase_fold"/>
</dbReference>
<dbReference type="SUPFAM" id="SSF53474">
    <property type="entry name" value="alpha/beta-Hydrolases"/>
    <property type="match status" value="1"/>
</dbReference>
<comment type="caution">
    <text evidence="1">The sequence shown here is derived from an EMBL/GenBank/DDBJ whole genome shotgun (WGS) entry which is preliminary data.</text>
</comment>
<dbReference type="Gene3D" id="3.40.50.1820">
    <property type="entry name" value="alpha/beta hydrolase"/>
    <property type="match status" value="1"/>
</dbReference>
<evidence type="ECO:0000313" key="2">
    <source>
        <dbReference type="Proteomes" id="UP001595579"/>
    </source>
</evidence>
<dbReference type="EMBL" id="JBHRUG010000012">
    <property type="protein sequence ID" value="MFC3282941.1"/>
    <property type="molecule type" value="Genomic_DNA"/>
</dbReference>
<evidence type="ECO:0000313" key="1">
    <source>
        <dbReference type="EMBL" id="MFC3282941.1"/>
    </source>
</evidence>
<proteinExistence type="predicted"/>
<name>A0ABV7LL76_9GAMM</name>
<dbReference type="RefSeq" id="WP_386772125.1">
    <property type="nucleotide sequence ID" value="NZ_JBHRUG010000012.1"/>
</dbReference>
<protein>
    <recommendedName>
        <fullName evidence="3">Alpha/beta hydrolase</fullName>
    </recommendedName>
</protein>
<sequence length="207" mass="23009">MGWSYVTHPDYGKRILSWSFISGPHLAIWRQWAREELGSLRPRRMWPALKQLLRSTYTLPLLAWPLGEGLWRLGGVPAWRLVLRLAGGVPAGDSLLDESRAQVLSMALGPMALYRQNIFHPPPLPPRASVTCPVQMIVAARDPFVSEASYANLSDYVTDLRVAPLPGSHWVTRSHPTETVALLRDFLAEITEPASSASHSPSRDGAR</sequence>
<accession>A0ABV7LL76</accession>
<dbReference type="Proteomes" id="UP001595579">
    <property type="component" value="Unassembled WGS sequence"/>
</dbReference>
<organism evidence="1 2">
    <name type="scientific">Litchfieldella rifensis</name>
    <dbReference type="NCBI Taxonomy" id="762643"/>
    <lineage>
        <taxon>Bacteria</taxon>
        <taxon>Pseudomonadati</taxon>
        <taxon>Pseudomonadota</taxon>
        <taxon>Gammaproteobacteria</taxon>
        <taxon>Oceanospirillales</taxon>
        <taxon>Halomonadaceae</taxon>
        <taxon>Litchfieldella</taxon>
    </lineage>
</organism>
<gene>
    <name evidence="1" type="ORF">ACFOEV_04870</name>
</gene>